<evidence type="ECO:0000313" key="5">
    <source>
        <dbReference type="EMBL" id="NDV62988.1"/>
    </source>
</evidence>
<evidence type="ECO:0000256" key="1">
    <source>
        <dbReference type="ARBA" id="ARBA00022845"/>
    </source>
</evidence>
<dbReference type="PROSITE" id="PS50296">
    <property type="entry name" value="SUI1"/>
    <property type="match status" value="1"/>
</dbReference>
<name>A0A6B2M225_9BACT</name>
<dbReference type="GO" id="GO:0006417">
    <property type="term" value="P:regulation of translation"/>
    <property type="evidence" value="ECO:0007669"/>
    <property type="project" value="UniProtKB-KW"/>
</dbReference>
<dbReference type="SUPFAM" id="SSF55159">
    <property type="entry name" value="eIF1-like"/>
    <property type="match status" value="1"/>
</dbReference>
<keyword evidence="2" id="KW-0648">Protein biosynthesis</keyword>
<evidence type="ECO:0000256" key="3">
    <source>
        <dbReference type="SAM" id="MobiDB-lite"/>
    </source>
</evidence>
<feature type="domain" description="SUI1" evidence="4">
    <location>
        <begin position="55"/>
        <end position="121"/>
    </location>
</feature>
<keyword evidence="1" id="KW-0810">Translation regulation</keyword>
<dbReference type="Gene3D" id="3.30.780.10">
    <property type="entry name" value="SUI1-like domain"/>
    <property type="match status" value="1"/>
</dbReference>
<evidence type="ECO:0000256" key="2">
    <source>
        <dbReference type="ARBA" id="ARBA00022917"/>
    </source>
</evidence>
<dbReference type="InterPro" id="IPR001950">
    <property type="entry name" value="SUI1"/>
</dbReference>
<dbReference type="RefSeq" id="WP_163965875.1">
    <property type="nucleotide sequence ID" value="NZ_JAAGNX010000003.1"/>
</dbReference>
<evidence type="ECO:0000313" key="6">
    <source>
        <dbReference type="Proteomes" id="UP000478417"/>
    </source>
</evidence>
<dbReference type="AlphaFoldDB" id="A0A6B2M225"/>
<organism evidence="5 6">
    <name type="scientific">Oceanipulchritudo coccoides</name>
    <dbReference type="NCBI Taxonomy" id="2706888"/>
    <lineage>
        <taxon>Bacteria</taxon>
        <taxon>Pseudomonadati</taxon>
        <taxon>Verrucomicrobiota</taxon>
        <taxon>Opitutia</taxon>
        <taxon>Puniceicoccales</taxon>
        <taxon>Oceanipulchritudinaceae</taxon>
        <taxon>Oceanipulchritudo</taxon>
    </lineage>
</organism>
<dbReference type="InterPro" id="IPR005872">
    <property type="entry name" value="SUI1_arc_bac"/>
</dbReference>
<sequence>MGKRTKERIDTSGGQSLSAGNPFAGLSAEGLASGPVQPAQPSKPAAPVKKRETLLLRRLKAGKGGKVVTEISGFDCHPDGLAQLLKRLQTRLGTGGTRRGKVLELQGECRAAVKELLEKDGYRVKGI</sequence>
<dbReference type="CDD" id="cd11567">
    <property type="entry name" value="YciH_like"/>
    <property type="match status" value="1"/>
</dbReference>
<reference evidence="5 6" key="1">
    <citation type="submission" date="2020-02" db="EMBL/GenBank/DDBJ databases">
        <title>Albibacoteraceae fam. nov., the first described family within the subdivision 4 Verrucomicrobia.</title>
        <authorList>
            <person name="Xi F."/>
        </authorList>
    </citation>
    <scope>NUCLEOTIDE SEQUENCE [LARGE SCALE GENOMIC DNA]</scope>
    <source>
        <strain evidence="5 6">CK1056</strain>
    </source>
</reference>
<dbReference type="EMBL" id="JAAGNX010000003">
    <property type="protein sequence ID" value="NDV62988.1"/>
    <property type="molecule type" value="Genomic_DNA"/>
</dbReference>
<proteinExistence type="predicted"/>
<feature type="region of interest" description="Disordered" evidence="3">
    <location>
        <begin position="1"/>
        <end position="51"/>
    </location>
</feature>
<accession>A0A6B2M225</accession>
<protein>
    <submittedName>
        <fullName evidence="5">Translation initiation factor</fullName>
    </submittedName>
</protein>
<dbReference type="Proteomes" id="UP000478417">
    <property type="component" value="Unassembled WGS sequence"/>
</dbReference>
<dbReference type="GO" id="GO:0003743">
    <property type="term" value="F:translation initiation factor activity"/>
    <property type="evidence" value="ECO:0007669"/>
    <property type="project" value="UniProtKB-KW"/>
</dbReference>
<gene>
    <name evidence="5" type="ORF">G0Q06_11040</name>
</gene>
<evidence type="ECO:0000259" key="4">
    <source>
        <dbReference type="PROSITE" id="PS50296"/>
    </source>
</evidence>
<dbReference type="Pfam" id="PF01253">
    <property type="entry name" value="SUI1"/>
    <property type="match status" value="1"/>
</dbReference>
<keyword evidence="6" id="KW-1185">Reference proteome</keyword>
<comment type="caution">
    <text evidence="5">The sequence shown here is derived from an EMBL/GenBank/DDBJ whole genome shotgun (WGS) entry which is preliminary data.</text>
</comment>
<dbReference type="InterPro" id="IPR036877">
    <property type="entry name" value="SUI1_dom_sf"/>
</dbReference>
<keyword evidence="5" id="KW-0396">Initiation factor</keyword>